<dbReference type="SUPFAM" id="SSF140856">
    <property type="entry name" value="USP8 N-terminal domain-like"/>
    <property type="match status" value="1"/>
</dbReference>
<feature type="compositionally biased region" description="Basic and acidic residues" evidence="5">
    <location>
        <begin position="231"/>
        <end position="240"/>
    </location>
</feature>
<dbReference type="GO" id="GO:0016579">
    <property type="term" value="P:protein deubiquitination"/>
    <property type="evidence" value="ECO:0007669"/>
    <property type="project" value="UniProtKB-ARBA"/>
</dbReference>
<dbReference type="AlphaFoldDB" id="A0A8W8P0C2"/>
<organism evidence="7 8">
    <name type="scientific">Magallana gigas</name>
    <name type="common">Pacific oyster</name>
    <name type="synonym">Crassostrea gigas</name>
    <dbReference type="NCBI Taxonomy" id="29159"/>
    <lineage>
        <taxon>Eukaryota</taxon>
        <taxon>Metazoa</taxon>
        <taxon>Spiralia</taxon>
        <taxon>Lophotrochozoa</taxon>
        <taxon>Mollusca</taxon>
        <taxon>Bivalvia</taxon>
        <taxon>Autobranchia</taxon>
        <taxon>Pteriomorphia</taxon>
        <taxon>Ostreida</taxon>
        <taxon>Ostreoidea</taxon>
        <taxon>Ostreidae</taxon>
        <taxon>Magallana</taxon>
    </lineage>
</organism>
<evidence type="ECO:0000256" key="2">
    <source>
        <dbReference type="ARBA" id="ARBA00022771"/>
    </source>
</evidence>
<evidence type="ECO:0000259" key="6">
    <source>
        <dbReference type="PROSITE" id="PS50089"/>
    </source>
</evidence>
<evidence type="ECO:0000313" key="7">
    <source>
        <dbReference type="EnsemblMetazoa" id="G9051.2:cds"/>
    </source>
</evidence>
<keyword evidence="3" id="KW-0862">Zinc</keyword>
<accession>A0A8W8P0C2</accession>
<sequence length="385" mass="44288">MPVKKKDLYVAKSLKALHDLAALPANMTTNPNILINSAKSIHKQAELNESLGDDEKAYILYMKYFNVVTLARKLPDYKKQKDYYDSLIRQKIFLKSIDKREELSASLKDRYELAEAEEVASKLSPLEDKSAPKEEPVKTPETEKQSEEKKTDGPVWLLVVFLEEDVLSPPILLGEVQDLIGRNGVEADLQEGNRCVVRDYVGDQMHAALVYKRSENPEELIKEYERIEMMKQKPKEERQFPHKSQGLPTRTRNNLDDNQTSRNPSFAESRKTADSLANIYQYNNIPTSQKKSCSSLDSTDQNQDEEYLSAVIQHISLNADEAEQLYRQNQQLQEEKQCKICLDSEMDTLFEPCGHLCTCRSCASMLQMCPICRKQIKKLHRVYRS</sequence>
<dbReference type="FunFam" id="1.10.1170.10:FF:000002">
    <property type="entry name" value="Baculoviral IAP repeat containing 7"/>
    <property type="match status" value="1"/>
</dbReference>
<dbReference type="SMART" id="SM00184">
    <property type="entry name" value="RING"/>
    <property type="match status" value="1"/>
</dbReference>
<feature type="compositionally biased region" description="Basic and acidic residues" evidence="5">
    <location>
        <begin position="125"/>
        <end position="149"/>
    </location>
</feature>
<feature type="domain" description="RING-type" evidence="6">
    <location>
        <begin position="338"/>
        <end position="373"/>
    </location>
</feature>
<name>A0A8W8P0C2_MAGGI</name>
<dbReference type="PANTHER" id="PTHR14879">
    <property type="entry name" value="CASPASE REGULATOR, RING FINGER DOMAIN-CONTAINING"/>
    <property type="match status" value="1"/>
</dbReference>
<dbReference type="InterPro" id="IPR051728">
    <property type="entry name" value="RING-FYVE_E3_ubiquitin-ligase"/>
</dbReference>
<dbReference type="Proteomes" id="UP000005408">
    <property type="component" value="Unassembled WGS sequence"/>
</dbReference>
<dbReference type="InterPro" id="IPR011029">
    <property type="entry name" value="DEATH-like_dom_sf"/>
</dbReference>
<dbReference type="SUPFAM" id="SSF57850">
    <property type="entry name" value="RING/U-box"/>
    <property type="match status" value="1"/>
</dbReference>
<feature type="region of interest" description="Disordered" evidence="5">
    <location>
        <begin position="231"/>
        <end position="270"/>
    </location>
</feature>
<keyword evidence="8" id="KW-1185">Reference proteome</keyword>
<dbReference type="Pfam" id="PF13920">
    <property type="entry name" value="zf-C3HC4_3"/>
    <property type="match status" value="1"/>
</dbReference>
<feature type="region of interest" description="Disordered" evidence="5">
    <location>
        <begin position="122"/>
        <end position="149"/>
    </location>
</feature>
<evidence type="ECO:0000256" key="4">
    <source>
        <dbReference type="PROSITE-ProRule" id="PRU00175"/>
    </source>
</evidence>
<evidence type="ECO:0000256" key="1">
    <source>
        <dbReference type="ARBA" id="ARBA00022723"/>
    </source>
</evidence>
<protein>
    <recommendedName>
        <fullName evidence="6">RING-type domain-containing protein</fullName>
    </recommendedName>
</protein>
<dbReference type="Gene3D" id="1.10.533.10">
    <property type="entry name" value="Death Domain, Fas"/>
    <property type="match status" value="1"/>
</dbReference>
<dbReference type="CDD" id="cd16510">
    <property type="entry name" value="RING-HC_IAPs"/>
    <property type="match status" value="1"/>
</dbReference>
<dbReference type="PROSITE" id="PS50089">
    <property type="entry name" value="ZF_RING_2"/>
    <property type="match status" value="1"/>
</dbReference>
<dbReference type="Pfam" id="PF08969">
    <property type="entry name" value="USP8_dimer"/>
    <property type="match status" value="1"/>
</dbReference>
<reference evidence="7" key="1">
    <citation type="submission" date="2022-08" db="UniProtKB">
        <authorList>
            <consortium name="EnsemblMetazoa"/>
        </authorList>
    </citation>
    <scope>IDENTIFICATION</scope>
    <source>
        <strain evidence="7">05x7-T-G4-1.051#20</strain>
    </source>
</reference>
<evidence type="ECO:0000256" key="5">
    <source>
        <dbReference type="SAM" id="MobiDB-lite"/>
    </source>
</evidence>
<proteinExistence type="predicted"/>
<feature type="compositionally biased region" description="Polar residues" evidence="5">
    <location>
        <begin position="246"/>
        <end position="266"/>
    </location>
</feature>
<evidence type="ECO:0000313" key="8">
    <source>
        <dbReference type="Proteomes" id="UP000005408"/>
    </source>
</evidence>
<dbReference type="PANTHER" id="PTHR14879:SF5">
    <property type="entry name" value="RING-TYPE DOMAIN-CONTAINING PROTEIN"/>
    <property type="match status" value="1"/>
</dbReference>
<keyword evidence="2 4" id="KW-0863">Zinc-finger</keyword>
<dbReference type="EnsemblMetazoa" id="G9051.2">
    <property type="protein sequence ID" value="G9051.2:cds"/>
    <property type="gene ID" value="G9051"/>
</dbReference>
<dbReference type="GO" id="GO:0008270">
    <property type="term" value="F:zinc ion binding"/>
    <property type="evidence" value="ECO:0007669"/>
    <property type="project" value="UniProtKB-KW"/>
</dbReference>
<dbReference type="InterPro" id="IPR001841">
    <property type="entry name" value="Znf_RING"/>
</dbReference>
<dbReference type="Gene3D" id="1.10.1170.10">
    <property type="entry name" value="Inhibitor Of Apoptosis Protein (2mihbC-IAP-1), Chain A"/>
    <property type="match status" value="1"/>
</dbReference>
<dbReference type="Gene3D" id="1.20.58.80">
    <property type="entry name" value="Phosphotransferase system, lactose/cellobiose-type IIA subunit"/>
    <property type="match status" value="1"/>
</dbReference>
<dbReference type="OrthoDB" id="6150339at2759"/>
<dbReference type="InterPro" id="IPR015063">
    <property type="entry name" value="USP8_dimer"/>
</dbReference>
<evidence type="ECO:0000256" key="3">
    <source>
        <dbReference type="ARBA" id="ARBA00022833"/>
    </source>
</evidence>
<keyword evidence="1" id="KW-0479">Metal-binding</keyword>